<dbReference type="AlphaFoldDB" id="A0A1Y1IR52"/>
<proteinExistence type="predicted"/>
<gene>
    <name evidence="1" type="ORF">KFL_006630050</name>
</gene>
<protein>
    <recommendedName>
        <fullName evidence="3">Stc1 domain-containing protein</fullName>
    </recommendedName>
</protein>
<dbReference type="EMBL" id="DF237612">
    <property type="protein sequence ID" value="GAQ90618.1"/>
    <property type="molecule type" value="Genomic_DNA"/>
</dbReference>
<keyword evidence="2" id="KW-1185">Reference proteome</keyword>
<dbReference type="Proteomes" id="UP000054558">
    <property type="component" value="Unassembled WGS sequence"/>
</dbReference>
<reference evidence="1 2" key="1">
    <citation type="journal article" date="2014" name="Nat. Commun.">
        <title>Klebsormidium flaccidum genome reveals primary factors for plant terrestrial adaptation.</title>
        <authorList>
            <person name="Hori K."/>
            <person name="Maruyama F."/>
            <person name="Fujisawa T."/>
            <person name="Togashi T."/>
            <person name="Yamamoto N."/>
            <person name="Seo M."/>
            <person name="Sato S."/>
            <person name="Yamada T."/>
            <person name="Mori H."/>
            <person name="Tajima N."/>
            <person name="Moriyama T."/>
            <person name="Ikeuchi M."/>
            <person name="Watanabe M."/>
            <person name="Wada H."/>
            <person name="Kobayashi K."/>
            <person name="Saito M."/>
            <person name="Masuda T."/>
            <person name="Sasaki-Sekimoto Y."/>
            <person name="Mashiguchi K."/>
            <person name="Awai K."/>
            <person name="Shimojima M."/>
            <person name="Masuda S."/>
            <person name="Iwai M."/>
            <person name="Nobusawa T."/>
            <person name="Narise T."/>
            <person name="Kondo S."/>
            <person name="Saito H."/>
            <person name="Sato R."/>
            <person name="Murakawa M."/>
            <person name="Ihara Y."/>
            <person name="Oshima-Yamada Y."/>
            <person name="Ohtaka K."/>
            <person name="Satoh M."/>
            <person name="Sonobe K."/>
            <person name="Ishii M."/>
            <person name="Ohtani R."/>
            <person name="Kanamori-Sato M."/>
            <person name="Honoki R."/>
            <person name="Miyazaki D."/>
            <person name="Mochizuki H."/>
            <person name="Umetsu J."/>
            <person name="Higashi K."/>
            <person name="Shibata D."/>
            <person name="Kamiya Y."/>
            <person name="Sato N."/>
            <person name="Nakamura Y."/>
            <person name="Tabata S."/>
            <person name="Ida S."/>
            <person name="Kurokawa K."/>
            <person name="Ohta H."/>
        </authorList>
    </citation>
    <scope>NUCLEOTIDE SEQUENCE [LARGE SCALE GENOMIC DNA]</scope>
    <source>
        <strain evidence="1 2">NIES-2285</strain>
    </source>
</reference>
<evidence type="ECO:0000313" key="1">
    <source>
        <dbReference type="EMBL" id="GAQ90618.1"/>
    </source>
</evidence>
<evidence type="ECO:0000313" key="2">
    <source>
        <dbReference type="Proteomes" id="UP000054558"/>
    </source>
</evidence>
<evidence type="ECO:0008006" key="3">
    <source>
        <dbReference type="Google" id="ProtNLM"/>
    </source>
</evidence>
<name>A0A1Y1IR52_KLENI</name>
<sequence>MCRKDLNKSVTLRRQAFAGHGVAPRAKKLCRSCDKVKKLGEFYVDVTSADGLGYACKTCSSAQARARYRAKKRKAAGPLKEAEASPPLEELDVGPCEEQELKVRWELRVAECQRWWGVQLNKDKWIRDQERMRSLELRLAQLQAQQSTWQAEKLALSGTSRN</sequence>
<organism evidence="1 2">
    <name type="scientific">Klebsormidium nitens</name>
    <name type="common">Green alga</name>
    <name type="synonym">Ulothrix nitens</name>
    <dbReference type="NCBI Taxonomy" id="105231"/>
    <lineage>
        <taxon>Eukaryota</taxon>
        <taxon>Viridiplantae</taxon>
        <taxon>Streptophyta</taxon>
        <taxon>Klebsormidiophyceae</taxon>
        <taxon>Klebsormidiales</taxon>
        <taxon>Klebsormidiaceae</taxon>
        <taxon>Klebsormidium</taxon>
    </lineage>
</organism>
<accession>A0A1Y1IR52</accession>